<reference evidence="1" key="1">
    <citation type="journal article" date="2021" name="PeerJ">
        <title>Extensive microbial diversity within the chicken gut microbiome revealed by metagenomics and culture.</title>
        <authorList>
            <person name="Gilroy R."/>
            <person name="Ravi A."/>
            <person name="Getino M."/>
            <person name="Pursley I."/>
            <person name="Horton D.L."/>
            <person name="Alikhan N.F."/>
            <person name="Baker D."/>
            <person name="Gharbi K."/>
            <person name="Hall N."/>
            <person name="Watson M."/>
            <person name="Adriaenssens E.M."/>
            <person name="Foster-Nyarko E."/>
            <person name="Jarju S."/>
            <person name="Secka A."/>
            <person name="Antonio M."/>
            <person name="Oren A."/>
            <person name="Chaudhuri R.R."/>
            <person name="La Ragione R."/>
            <person name="Hildebrand F."/>
            <person name="Pallen M.J."/>
        </authorList>
    </citation>
    <scope>NUCLEOTIDE SEQUENCE</scope>
    <source>
        <strain evidence="1">CHK183-5548</strain>
    </source>
</reference>
<name>A0A9D2T5Q2_9FIRM</name>
<evidence type="ECO:0000313" key="1">
    <source>
        <dbReference type="EMBL" id="HJC46604.1"/>
    </source>
</evidence>
<dbReference type="EMBL" id="DWWL01000005">
    <property type="protein sequence ID" value="HJC46604.1"/>
    <property type="molecule type" value="Genomic_DNA"/>
</dbReference>
<organism evidence="1 2">
    <name type="scientific">Candidatus Lachnoclostridium pullistercoris</name>
    <dbReference type="NCBI Taxonomy" id="2838632"/>
    <lineage>
        <taxon>Bacteria</taxon>
        <taxon>Bacillati</taxon>
        <taxon>Bacillota</taxon>
        <taxon>Clostridia</taxon>
        <taxon>Lachnospirales</taxon>
        <taxon>Lachnospiraceae</taxon>
    </lineage>
</organism>
<gene>
    <name evidence="1" type="ORF">IAA04_00945</name>
</gene>
<proteinExistence type="predicted"/>
<accession>A0A9D2T5Q2</accession>
<evidence type="ECO:0000313" key="2">
    <source>
        <dbReference type="Proteomes" id="UP000823883"/>
    </source>
</evidence>
<protein>
    <submittedName>
        <fullName evidence="1">Uncharacterized protein</fullName>
    </submittedName>
</protein>
<sequence length="79" mass="8579">MEPITVEKYADMVMQNNKGYNRADLVKSLRAALAAKRNGAKCMICGQPIWAAGSAITGENLCFTCTTGEAEDSEDYEIV</sequence>
<comment type="caution">
    <text evidence="1">The sequence shown here is derived from an EMBL/GenBank/DDBJ whole genome shotgun (WGS) entry which is preliminary data.</text>
</comment>
<reference evidence="1" key="2">
    <citation type="submission" date="2021-04" db="EMBL/GenBank/DDBJ databases">
        <authorList>
            <person name="Gilroy R."/>
        </authorList>
    </citation>
    <scope>NUCLEOTIDE SEQUENCE</scope>
    <source>
        <strain evidence="1">CHK183-5548</strain>
    </source>
</reference>
<dbReference type="Proteomes" id="UP000823883">
    <property type="component" value="Unassembled WGS sequence"/>
</dbReference>
<dbReference type="AlphaFoldDB" id="A0A9D2T5Q2"/>